<dbReference type="AlphaFoldDB" id="A0AAE1W6Z0"/>
<dbReference type="InterPro" id="IPR001128">
    <property type="entry name" value="Cyt_P450"/>
</dbReference>
<dbReference type="SUPFAM" id="SSF48264">
    <property type="entry name" value="Cytochrome P450"/>
    <property type="match status" value="1"/>
</dbReference>
<evidence type="ECO:0000313" key="10">
    <source>
        <dbReference type="Proteomes" id="UP001289374"/>
    </source>
</evidence>
<feature type="binding site" description="axial binding residue" evidence="7">
    <location>
        <position position="51"/>
    </location>
    <ligand>
        <name>heme</name>
        <dbReference type="ChEBI" id="CHEBI:30413"/>
    </ligand>
    <ligandPart>
        <name>Fe</name>
        <dbReference type="ChEBI" id="CHEBI:18248"/>
    </ligandPart>
</feature>
<dbReference type="Proteomes" id="UP001289374">
    <property type="component" value="Unassembled WGS sequence"/>
</dbReference>
<evidence type="ECO:0000256" key="4">
    <source>
        <dbReference type="ARBA" id="ARBA00022989"/>
    </source>
</evidence>
<keyword evidence="7 8" id="KW-0408">Iron</keyword>
<keyword evidence="5 8" id="KW-0560">Oxidoreductase</keyword>
<dbReference type="Gene3D" id="1.10.630.10">
    <property type="entry name" value="Cytochrome P450"/>
    <property type="match status" value="1"/>
</dbReference>
<comment type="subcellular location">
    <subcellularLocation>
        <location evidence="1">Membrane</location>
        <topology evidence="1">Single-pass membrane protein</topology>
    </subcellularLocation>
</comment>
<evidence type="ECO:0000256" key="3">
    <source>
        <dbReference type="ARBA" id="ARBA00022692"/>
    </source>
</evidence>
<sequence>MVYVNAWAVARDPEYWEDPDAFLPDRFLNSGVDIKGNDFRVIPFGSGRRICPGMYMGLANVELAVANLIYFFDWELPPGVQAQDIDTDSPLGITMLKKNPLCLVPKQYL</sequence>
<dbReference type="GO" id="GO:0004497">
    <property type="term" value="F:monooxygenase activity"/>
    <property type="evidence" value="ECO:0007669"/>
    <property type="project" value="UniProtKB-KW"/>
</dbReference>
<dbReference type="InterPro" id="IPR050193">
    <property type="entry name" value="Cytochrome_P450_71"/>
</dbReference>
<reference evidence="9" key="2">
    <citation type="journal article" date="2024" name="Plant">
        <title>Genomic evolution and insights into agronomic trait innovations of Sesamum species.</title>
        <authorList>
            <person name="Miao H."/>
            <person name="Wang L."/>
            <person name="Qu L."/>
            <person name="Liu H."/>
            <person name="Sun Y."/>
            <person name="Le M."/>
            <person name="Wang Q."/>
            <person name="Wei S."/>
            <person name="Zheng Y."/>
            <person name="Lin W."/>
            <person name="Duan Y."/>
            <person name="Cao H."/>
            <person name="Xiong S."/>
            <person name="Wang X."/>
            <person name="Wei L."/>
            <person name="Li C."/>
            <person name="Ma Q."/>
            <person name="Ju M."/>
            <person name="Zhao R."/>
            <person name="Li G."/>
            <person name="Mu C."/>
            <person name="Tian Q."/>
            <person name="Mei H."/>
            <person name="Zhang T."/>
            <person name="Gao T."/>
            <person name="Zhang H."/>
        </authorList>
    </citation>
    <scope>NUCLEOTIDE SEQUENCE</scope>
    <source>
        <strain evidence="9">K16</strain>
    </source>
</reference>
<dbReference type="InterPro" id="IPR002401">
    <property type="entry name" value="Cyt_P450_E_grp-I"/>
</dbReference>
<keyword evidence="8" id="KW-0503">Monooxygenase</keyword>
<organism evidence="9 10">
    <name type="scientific">Sesamum angolense</name>
    <dbReference type="NCBI Taxonomy" id="2727404"/>
    <lineage>
        <taxon>Eukaryota</taxon>
        <taxon>Viridiplantae</taxon>
        <taxon>Streptophyta</taxon>
        <taxon>Embryophyta</taxon>
        <taxon>Tracheophyta</taxon>
        <taxon>Spermatophyta</taxon>
        <taxon>Magnoliopsida</taxon>
        <taxon>eudicotyledons</taxon>
        <taxon>Gunneridae</taxon>
        <taxon>Pentapetalae</taxon>
        <taxon>asterids</taxon>
        <taxon>lamiids</taxon>
        <taxon>Lamiales</taxon>
        <taxon>Pedaliaceae</taxon>
        <taxon>Sesamum</taxon>
    </lineage>
</organism>
<evidence type="ECO:0000256" key="5">
    <source>
        <dbReference type="ARBA" id="ARBA00023002"/>
    </source>
</evidence>
<keyword evidence="7 8" id="KW-0349">Heme</keyword>
<keyword evidence="3" id="KW-0812">Transmembrane</keyword>
<dbReference type="Pfam" id="PF00067">
    <property type="entry name" value="p450"/>
    <property type="match status" value="1"/>
</dbReference>
<reference evidence="9" key="1">
    <citation type="submission" date="2020-06" db="EMBL/GenBank/DDBJ databases">
        <authorList>
            <person name="Li T."/>
            <person name="Hu X."/>
            <person name="Zhang T."/>
            <person name="Song X."/>
            <person name="Zhang H."/>
            <person name="Dai N."/>
            <person name="Sheng W."/>
            <person name="Hou X."/>
            <person name="Wei L."/>
        </authorList>
    </citation>
    <scope>NUCLEOTIDE SEQUENCE</scope>
    <source>
        <strain evidence="9">K16</strain>
        <tissue evidence="9">Leaf</tissue>
    </source>
</reference>
<accession>A0AAE1W6Z0</accession>
<dbReference type="GO" id="GO:0016020">
    <property type="term" value="C:membrane"/>
    <property type="evidence" value="ECO:0007669"/>
    <property type="project" value="UniProtKB-SubCell"/>
</dbReference>
<evidence type="ECO:0000256" key="1">
    <source>
        <dbReference type="ARBA" id="ARBA00004167"/>
    </source>
</evidence>
<keyword evidence="10" id="KW-1185">Reference proteome</keyword>
<evidence type="ECO:0000256" key="6">
    <source>
        <dbReference type="ARBA" id="ARBA00023136"/>
    </source>
</evidence>
<protein>
    <submittedName>
        <fullName evidence="9">Cytochrome</fullName>
    </submittedName>
</protein>
<keyword evidence="6" id="KW-0472">Membrane</keyword>
<dbReference type="GO" id="GO:0020037">
    <property type="term" value="F:heme binding"/>
    <property type="evidence" value="ECO:0007669"/>
    <property type="project" value="InterPro"/>
</dbReference>
<comment type="cofactor">
    <cofactor evidence="7">
        <name>heme</name>
        <dbReference type="ChEBI" id="CHEBI:30413"/>
    </cofactor>
</comment>
<dbReference type="InterPro" id="IPR036396">
    <property type="entry name" value="Cyt_P450_sf"/>
</dbReference>
<dbReference type="GO" id="GO:0005506">
    <property type="term" value="F:iron ion binding"/>
    <property type="evidence" value="ECO:0007669"/>
    <property type="project" value="InterPro"/>
</dbReference>
<dbReference type="PANTHER" id="PTHR47956:SF49">
    <property type="entry name" value="CYTOCHROME P450 83B1"/>
    <property type="match status" value="1"/>
</dbReference>
<proteinExistence type="inferred from homology"/>
<evidence type="ECO:0000256" key="7">
    <source>
        <dbReference type="PIRSR" id="PIRSR602401-1"/>
    </source>
</evidence>
<evidence type="ECO:0000256" key="8">
    <source>
        <dbReference type="RuleBase" id="RU000461"/>
    </source>
</evidence>
<name>A0AAE1W6Z0_9LAMI</name>
<evidence type="ECO:0000256" key="2">
    <source>
        <dbReference type="ARBA" id="ARBA00010617"/>
    </source>
</evidence>
<gene>
    <name evidence="9" type="ORF">Sango_2395200</name>
</gene>
<dbReference type="GO" id="GO:0016705">
    <property type="term" value="F:oxidoreductase activity, acting on paired donors, with incorporation or reduction of molecular oxygen"/>
    <property type="evidence" value="ECO:0007669"/>
    <property type="project" value="InterPro"/>
</dbReference>
<dbReference type="EMBL" id="JACGWL010000014">
    <property type="protein sequence ID" value="KAK4387886.1"/>
    <property type="molecule type" value="Genomic_DNA"/>
</dbReference>
<comment type="caution">
    <text evidence="9">The sequence shown here is derived from an EMBL/GenBank/DDBJ whole genome shotgun (WGS) entry which is preliminary data.</text>
</comment>
<dbReference type="PROSITE" id="PS00086">
    <property type="entry name" value="CYTOCHROME_P450"/>
    <property type="match status" value="1"/>
</dbReference>
<dbReference type="InterPro" id="IPR017972">
    <property type="entry name" value="Cyt_P450_CS"/>
</dbReference>
<comment type="similarity">
    <text evidence="2 8">Belongs to the cytochrome P450 family.</text>
</comment>
<evidence type="ECO:0000313" key="9">
    <source>
        <dbReference type="EMBL" id="KAK4387886.1"/>
    </source>
</evidence>
<keyword evidence="4" id="KW-1133">Transmembrane helix</keyword>
<dbReference type="PANTHER" id="PTHR47956">
    <property type="entry name" value="CYTOCHROME P450 71B11-RELATED"/>
    <property type="match status" value="1"/>
</dbReference>
<dbReference type="PRINTS" id="PR00463">
    <property type="entry name" value="EP450I"/>
</dbReference>
<keyword evidence="7 8" id="KW-0479">Metal-binding</keyword>